<dbReference type="InterPro" id="IPR050659">
    <property type="entry name" value="Peptidase_M24B"/>
</dbReference>
<dbReference type="PANTHER" id="PTHR46112">
    <property type="entry name" value="AMINOPEPTIDASE"/>
    <property type="match status" value="1"/>
</dbReference>
<reference evidence="2 3" key="1">
    <citation type="submission" date="2020-01" db="EMBL/GenBank/DDBJ databases">
        <title>Bacteria diversity of Porities sp.</title>
        <authorList>
            <person name="Wang G."/>
        </authorList>
    </citation>
    <scope>NUCLEOTIDE SEQUENCE [LARGE SCALE GENOMIC DNA]</scope>
    <source>
        <strain evidence="2 3">R33</strain>
    </source>
</reference>
<accession>A0A6L9EFB4</accession>
<organism evidence="2 3">
    <name type="scientific">Poritiphilus flavus</name>
    <dbReference type="NCBI Taxonomy" id="2697053"/>
    <lineage>
        <taxon>Bacteria</taxon>
        <taxon>Pseudomonadati</taxon>
        <taxon>Bacteroidota</taxon>
        <taxon>Flavobacteriia</taxon>
        <taxon>Flavobacteriales</taxon>
        <taxon>Flavobacteriaceae</taxon>
        <taxon>Poritiphilus</taxon>
    </lineage>
</organism>
<dbReference type="AlphaFoldDB" id="A0A6L9EFB4"/>
<dbReference type="EMBL" id="WXYO01000007">
    <property type="protein sequence ID" value="NAS13455.1"/>
    <property type="molecule type" value="Genomic_DNA"/>
</dbReference>
<dbReference type="PANTHER" id="PTHR46112:SF2">
    <property type="entry name" value="XAA-PRO AMINOPEPTIDASE P-RELATED"/>
    <property type="match status" value="1"/>
</dbReference>
<protein>
    <submittedName>
        <fullName evidence="2">M24 family metallopeptidase</fullName>
    </submittedName>
</protein>
<gene>
    <name evidence="2" type="ORF">GTQ38_15690</name>
</gene>
<comment type="caution">
    <text evidence="2">The sequence shown here is derived from an EMBL/GenBank/DDBJ whole genome shotgun (WGS) entry which is preliminary data.</text>
</comment>
<dbReference type="Proteomes" id="UP000475249">
    <property type="component" value="Unassembled WGS sequence"/>
</dbReference>
<dbReference type="RefSeq" id="WP_161436497.1">
    <property type="nucleotide sequence ID" value="NZ_WXYO01000007.1"/>
</dbReference>
<sequence>MKITIKNARLLFVFLLFTIPVISQDILPENERAEVVDQLLAERFNELLPDLMDRSGIDMWILISREYNEDPVLRTMLPATWLNARRRTILLFYRNKAEKTIEKLAVARYDVGKNISSAWDKEKEPDQWKRLMQLIVERDPSKIGLNFSKDHNIADGLDKTDYEEFMENLPKKYHKRVVSAEQLAVRWIETRTDREMVIYRQLVSITRNIISEAFSEEVITPGVTTTSEVEWWMRQKVTDLGLETWFHPTVDIQRTSEELVSHLYSFSGRPEDMVILPGDLLHCDFGISYLRLNTDCQQLAYVLKPEETEAPDFLKNAFLDGNKVQDLLTKNMREGRTGNEILASALSDAREAGLRPAIYTHPLGTYGHSAGTTIGMWDAQGGVMKDDGENYPLNPNTVYAIELNTTVHIPEWKRDIRIMLEEAGFFGSEGFRYVNGRQTEFLLIPRVNDRLGN</sequence>
<evidence type="ECO:0000313" key="2">
    <source>
        <dbReference type="EMBL" id="NAS13455.1"/>
    </source>
</evidence>
<keyword evidence="3" id="KW-1185">Reference proteome</keyword>
<name>A0A6L9EFB4_9FLAO</name>
<dbReference type="InterPro" id="IPR036005">
    <property type="entry name" value="Creatinase/aminopeptidase-like"/>
</dbReference>
<evidence type="ECO:0000259" key="1">
    <source>
        <dbReference type="Pfam" id="PF00557"/>
    </source>
</evidence>
<dbReference type="SUPFAM" id="SSF55920">
    <property type="entry name" value="Creatinase/aminopeptidase"/>
    <property type="match status" value="1"/>
</dbReference>
<feature type="domain" description="Peptidase M24" evidence="1">
    <location>
        <begin position="200"/>
        <end position="418"/>
    </location>
</feature>
<evidence type="ECO:0000313" key="3">
    <source>
        <dbReference type="Proteomes" id="UP000475249"/>
    </source>
</evidence>
<dbReference type="Gene3D" id="3.90.230.10">
    <property type="entry name" value="Creatinase/methionine aminopeptidase superfamily"/>
    <property type="match status" value="1"/>
</dbReference>
<dbReference type="Pfam" id="PF00557">
    <property type="entry name" value="Peptidase_M24"/>
    <property type="match status" value="1"/>
</dbReference>
<dbReference type="InterPro" id="IPR000994">
    <property type="entry name" value="Pept_M24"/>
</dbReference>
<proteinExistence type="predicted"/>